<evidence type="ECO:0000256" key="1">
    <source>
        <dbReference type="SAM" id="MobiDB-lite"/>
    </source>
</evidence>
<dbReference type="EMBL" id="AZBU02000004">
    <property type="protein sequence ID" value="TKR82237.1"/>
    <property type="molecule type" value="Genomic_DNA"/>
</dbReference>
<accession>A0A4U5NGN8</accession>
<evidence type="ECO:0000313" key="2">
    <source>
        <dbReference type="EMBL" id="TKR82237.1"/>
    </source>
</evidence>
<reference evidence="2 3" key="1">
    <citation type="journal article" date="2015" name="Genome Biol.">
        <title>Comparative genomics of Steinernema reveals deeply conserved gene regulatory networks.</title>
        <authorList>
            <person name="Dillman A.R."/>
            <person name="Macchietto M."/>
            <person name="Porter C.F."/>
            <person name="Rogers A."/>
            <person name="Williams B."/>
            <person name="Antoshechkin I."/>
            <person name="Lee M.M."/>
            <person name="Goodwin Z."/>
            <person name="Lu X."/>
            <person name="Lewis E.E."/>
            <person name="Goodrich-Blair H."/>
            <person name="Stock S.P."/>
            <person name="Adams B.J."/>
            <person name="Sternberg P.W."/>
            <person name="Mortazavi A."/>
        </authorList>
    </citation>
    <scope>NUCLEOTIDE SEQUENCE [LARGE SCALE GENOMIC DNA]</scope>
    <source>
        <strain evidence="2 3">ALL</strain>
    </source>
</reference>
<organism evidence="2 3">
    <name type="scientific">Steinernema carpocapsae</name>
    <name type="common">Entomopathogenic nematode</name>
    <dbReference type="NCBI Taxonomy" id="34508"/>
    <lineage>
        <taxon>Eukaryota</taxon>
        <taxon>Metazoa</taxon>
        <taxon>Ecdysozoa</taxon>
        <taxon>Nematoda</taxon>
        <taxon>Chromadorea</taxon>
        <taxon>Rhabditida</taxon>
        <taxon>Tylenchina</taxon>
        <taxon>Panagrolaimomorpha</taxon>
        <taxon>Strongyloidoidea</taxon>
        <taxon>Steinernematidae</taxon>
        <taxon>Steinernema</taxon>
    </lineage>
</organism>
<protein>
    <submittedName>
        <fullName evidence="2">Uncharacterized protein</fullName>
    </submittedName>
</protein>
<gene>
    <name evidence="2" type="ORF">L596_015988</name>
</gene>
<dbReference type="AlphaFoldDB" id="A0A4U5NGN8"/>
<keyword evidence="3" id="KW-1185">Reference proteome</keyword>
<dbReference type="Proteomes" id="UP000298663">
    <property type="component" value="Unassembled WGS sequence"/>
</dbReference>
<sequence>MQIVLFLFTRASFSTSLTRLILFPAQCLFSPRLRALKRHMTKKTPKNLFSLRPLSSKVQLRTTFRSISLKTLDVAAGESPVGRLMTKGHPRKNNLALRLEPSSSSSSFQCD</sequence>
<reference evidence="2 3" key="2">
    <citation type="journal article" date="2019" name="G3 (Bethesda)">
        <title>Hybrid Assembly of the Genome of the Entomopathogenic Nematode Steinernema carpocapsae Identifies the X-Chromosome.</title>
        <authorList>
            <person name="Serra L."/>
            <person name="Macchietto M."/>
            <person name="Macias-Munoz A."/>
            <person name="McGill C.J."/>
            <person name="Rodriguez I.M."/>
            <person name="Rodriguez B."/>
            <person name="Murad R."/>
            <person name="Mortazavi A."/>
        </authorList>
    </citation>
    <scope>NUCLEOTIDE SEQUENCE [LARGE SCALE GENOMIC DNA]</scope>
    <source>
        <strain evidence="2 3">ALL</strain>
    </source>
</reference>
<feature type="region of interest" description="Disordered" evidence="1">
    <location>
        <begin position="81"/>
        <end position="111"/>
    </location>
</feature>
<comment type="caution">
    <text evidence="2">The sequence shown here is derived from an EMBL/GenBank/DDBJ whole genome shotgun (WGS) entry which is preliminary data.</text>
</comment>
<evidence type="ECO:0000313" key="3">
    <source>
        <dbReference type="Proteomes" id="UP000298663"/>
    </source>
</evidence>
<name>A0A4U5NGN8_STECR</name>
<feature type="compositionally biased region" description="Low complexity" evidence="1">
    <location>
        <begin position="102"/>
        <end position="111"/>
    </location>
</feature>
<proteinExistence type="predicted"/>